<dbReference type="PROSITE" id="PS50181">
    <property type="entry name" value="FBOX"/>
    <property type="match status" value="1"/>
</dbReference>
<evidence type="ECO:0000259" key="1">
    <source>
        <dbReference type="PROSITE" id="PS50181"/>
    </source>
</evidence>
<dbReference type="InterPro" id="IPR036047">
    <property type="entry name" value="F-box-like_dom_sf"/>
</dbReference>
<sequence length="502" mass="56922">MRSLTHFPDELLENIVEQLEDESLMQLSMTCRRFNFFALPTVLARANIDDGNITSLYLRDPPAHVVHALRLALFVQNLDSLGICFGGRTNTILPYARELCRLVSRLPSMKTFYMRFSHRVSPDALHPGWQVEVIRLLDLVVQKSCVFLYVDGGDGLSNALATGSQSRPTINPVGRVRRLLGHFRETMKSVIPPKLARLGGSRNHCHGLREFQARSFFLFHPPFIDWMISTLQTNSQTLTAVSFETHKTPASIWPDILSNVTLPFLSKFKLTGNLFIERRKLFGGYIMERRIVEFHDVLGFLARHPSIVDLDLYAITCPTNRCPPRGLLPALQNLRADPWLISSFLNRKQPFTFLTSLKVVSELYSDCRPFDYNTFDNALYLLPGGAPHVTALHISCYPEVGIAEWLDKHISQENSPLAALKGVTTLDLFQSWSMWRSDVRALIPQFLARFPQLQHLTYASPPPDVEKAKQTSFIREVMLACPGMKTVTTELGSPVNLDMLRN</sequence>
<organism evidence="2 3">
    <name type="scientific">Laccaria amethystina LaAM-08-1</name>
    <dbReference type="NCBI Taxonomy" id="1095629"/>
    <lineage>
        <taxon>Eukaryota</taxon>
        <taxon>Fungi</taxon>
        <taxon>Dikarya</taxon>
        <taxon>Basidiomycota</taxon>
        <taxon>Agaricomycotina</taxon>
        <taxon>Agaricomycetes</taxon>
        <taxon>Agaricomycetidae</taxon>
        <taxon>Agaricales</taxon>
        <taxon>Agaricineae</taxon>
        <taxon>Hydnangiaceae</taxon>
        <taxon>Laccaria</taxon>
    </lineage>
</organism>
<dbReference type="OrthoDB" id="2635672at2759"/>
<evidence type="ECO:0000313" key="3">
    <source>
        <dbReference type="Proteomes" id="UP000054477"/>
    </source>
</evidence>
<feature type="domain" description="F-box" evidence="1">
    <location>
        <begin position="1"/>
        <end position="35"/>
    </location>
</feature>
<dbReference type="CDD" id="cd09917">
    <property type="entry name" value="F-box_SF"/>
    <property type="match status" value="1"/>
</dbReference>
<dbReference type="InterPro" id="IPR001810">
    <property type="entry name" value="F-box_dom"/>
</dbReference>
<dbReference type="Proteomes" id="UP000054477">
    <property type="component" value="Unassembled WGS sequence"/>
</dbReference>
<protein>
    <recommendedName>
        <fullName evidence="1">F-box domain-containing protein</fullName>
    </recommendedName>
</protein>
<evidence type="ECO:0000313" key="2">
    <source>
        <dbReference type="EMBL" id="KIJ98624.1"/>
    </source>
</evidence>
<reference evidence="3" key="2">
    <citation type="submission" date="2015-01" db="EMBL/GenBank/DDBJ databases">
        <title>Evolutionary Origins and Diversification of the Mycorrhizal Mutualists.</title>
        <authorList>
            <consortium name="DOE Joint Genome Institute"/>
            <consortium name="Mycorrhizal Genomics Consortium"/>
            <person name="Kohler A."/>
            <person name="Kuo A."/>
            <person name="Nagy L.G."/>
            <person name="Floudas D."/>
            <person name="Copeland A."/>
            <person name="Barry K.W."/>
            <person name="Cichocki N."/>
            <person name="Veneault-Fourrey C."/>
            <person name="LaButti K."/>
            <person name="Lindquist E.A."/>
            <person name="Lipzen A."/>
            <person name="Lundell T."/>
            <person name="Morin E."/>
            <person name="Murat C."/>
            <person name="Riley R."/>
            <person name="Ohm R."/>
            <person name="Sun H."/>
            <person name="Tunlid A."/>
            <person name="Henrissat B."/>
            <person name="Grigoriev I.V."/>
            <person name="Hibbett D.S."/>
            <person name="Martin F."/>
        </authorList>
    </citation>
    <scope>NUCLEOTIDE SEQUENCE [LARGE SCALE GENOMIC DNA]</scope>
    <source>
        <strain evidence="3">LaAM-08-1</strain>
    </source>
</reference>
<name>A0A0C9WMY6_9AGAR</name>
<dbReference type="EMBL" id="KN838665">
    <property type="protein sequence ID" value="KIJ98624.1"/>
    <property type="molecule type" value="Genomic_DNA"/>
</dbReference>
<reference evidence="2 3" key="1">
    <citation type="submission" date="2014-04" db="EMBL/GenBank/DDBJ databases">
        <authorList>
            <consortium name="DOE Joint Genome Institute"/>
            <person name="Kuo A."/>
            <person name="Kohler A."/>
            <person name="Nagy L.G."/>
            <person name="Floudas D."/>
            <person name="Copeland A."/>
            <person name="Barry K.W."/>
            <person name="Cichocki N."/>
            <person name="Veneault-Fourrey C."/>
            <person name="LaButti K."/>
            <person name="Lindquist E.A."/>
            <person name="Lipzen A."/>
            <person name="Lundell T."/>
            <person name="Morin E."/>
            <person name="Murat C."/>
            <person name="Sun H."/>
            <person name="Tunlid A."/>
            <person name="Henrissat B."/>
            <person name="Grigoriev I.V."/>
            <person name="Hibbett D.S."/>
            <person name="Martin F."/>
            <person name="Nordberg H.P."/>
            <person name="Cantor M.N."/>
            <person name="Hua S.X."/>
        </authorList>
    </citation>
    <scope>NUCLEOTIDE SEQUENCE [LARGE SCALE GENOMIC DNA]</scope>
    <source>
        <strain evidence="2 3">LaAM-08-1</strain>
    </source>
</reference>
<dbReference type="Pfam" id="PF00646">
    <property type="entry name" value="F-box"/>
    <property type="match status" value="1"/>
</dbReference>
<keyword evidence="3" id="KW-1185">Reference proteome</keyword>
<dbReference type="AlphaFoldDB" id="A0A0C9WMY6"/>
<gene>
    <name evidence="2" type="ORF">K443DRAFT_103677</name>
</gene>
<proteinExistence type="predicted"/>
<dbReference type="SUPFAM" id="SSF81383">
    <property type="entry name" value="F-box domain"/>
    <property type="match status" value="1"/>
</dbReference>
<accession>A0A0C9WMY6</accession>
<dbReference type="HOGENOM" id="CLU_027357_0_0_1"/>